<gene>
    <name evidence="2" type="ORF">F511_29865</name>
</gene>
<proteinExistence type="predicted"/>
<feature type="compositionally biased region" description="Basic residues" evidence="1">
    <location>
        <begin position="62"/>
        <end position="74"/>
    </location>
</feature>
<dbReference type="AlphaFoldDB" id="A0A2Z7D6N3"/>
<protein>
    <submittedName>
        <fullName evidence="2">Uncharacterized protein</fullName>
    </submittedName>
</protein>
<feature type="region of interest" description="Disordered" evidence="1">
    <location>
        <begin position="174"/>
        <end position="201"/>
    </location>
</feature>
<organism evidence="2 3">
    <name type="scientific">Dorcoceras hygrometricum</name>
    <dbReference type="NCBI Taxonomy" id="472368"/>
    <lineage>
        <taxon>Eukaryota</taxon>
        <taxon>Viridiplantae</taxon>
        <taxon>Streptophyta</taxon>
        <taxon>Embryophyta</taxon>
        <taxon>Tracheophyta</taxon>
        <taxon>Spermatophyta</taxon>
        <taxon>Magnoliopsida</taxon>
        <taxon>eudicotyledons</taxon>
        <taxon>Gunneridae</taxon>
        <taxon>Pentapetalae</taxon>
        <taxon>asterids</taxon>
        <taxon>lamiids</taxon>
        <taxon>Lamiales</taxon>
        <taxon>Gesneriaceae</taxon>
        <taxon>Didymocarpoideae</taxon>
        <taxon>Trichosporeae</taxon>
        <taxon>Loxocarpinae</taxon>
        <taxon>Dorcoceras</taxon>
    </lineage>
</organism>
<name>A0A2Z7D6N3_9LAMI</name>
<reference evidence="2 3" key="1">
    <citation type="journal article" date="2015" name="Proc. Natl. Acad. Sci. U.S.A.">
        <title>The resurrection genome of Boea hygrometrica: A blueprint for survival of dehydration.</title>
        <authorList>
            <person name="Xiao L."/>
            <person name="Yang G."/>
            <person name="Zhang L."/>
            <person name="Yang X."/>
            <person name="Zhao S."/>
            <person name="Ji Z."/>
            <person name="Zhou Q."/>
            <person name="Hu M."/>
            <person name="Wang Y."/>
            <person name="Chen M."/>
            <person name="Xu Y."/>
            <person name="Jin H."/>
            <person name="Xiao X."/>
            <person name="Hu G."/>
            <person name="Bao F."/>
            <person name="Hu Y."/>
            <person name="Wan P."/>
            <person name="Li L."/>
            <person name="Deng X."/>
            <person name="Kuang T."/>
            <person name="Xiang C."/>
            <person name="Zhu J.K."/>
            <person name="Oliver M.J."/>
            <person name="He Y."/>
        </authorList>
    </citation>
    <scope>NUCLEOTIDE SEQUENCE [LARGE SCALE GENOMIC DNA]</scope>
    <source>
        <strain evidence="3">cv. XS01</strain>
    </source>
</reference>
<feature type="region of interest" description="Disordered" evidence="1">
    <location>
        <begin position="62"/>
        <end position="154"/>
    </location>
</feature>
<evidence type="ECO:0000313" key="3">
    <source>
        <dbReference type="Proteomes" id="UP000250235"/>
    </source>
</evidence>
<dbReference type="Proteomes" id="UP000250235">
    <property type="component" value="Unassembled WGS sequence"/>
</dbReference>
<evidence type="ECO:0000313" key="2">
    <source>
        <dbReference type="EMBL" id="KZV54189.1"/>
    </source>
</evidence>
<accession>A0A2Z7D6N3</accession>
<keyword evidence="3" id="KW-1185">Reference proteome</keyword>
<feature type="region of interest" description="Disordered" evidence="1">
    <location>
        <begin position="215"/>
        <end position="235"/>
    </location>
</feature>
<sequence length="319" mass="34245">MVKRLATSPHDPLAATTSPENRRSTAGEAAGRRPPSTILRATSAAQSRIMRPTCAIERHTHLGRRRAGGRHQRFCARQARSNRASCGQRAPSSGAHVRPAADAKRAAAPPSLATGRPLAVHRRMHASRNHSRGAAHSGATIRPASAQRRSTNRATVCARPLDLRRDQGARRIGHDARQARKLGHRSRDKRAASARPARVHRVRWRSRGAAACGGIGRSVNTGSDTTVGDPDPPLGEAAEEQRIKIAVDNRQSGPRPEPRLLRQAALEALTNSTRTDSPRRIGRNEFRRLEAAAAAAAQGGGGGVCREEGRRLAHLGLGL</sequence>
<feature type="compositionally biased region" description="Basic residues" evidence="1">
    <location>
        <begin position="119"/>
        <end position="133"/>
    </location>
</feature>
<feature type="compositionally biased region" description="Basic residues" evidence="1">
    <location>
        <begin position="179"/>
        <end position="188"/>
    </location>
</feature>
<feature type="region of interest" description="Disordered" evidence="1">
    <location>
        <begin position="1"/>
        <end position="49"/>
    </location>
</feature>
<evidence type="ECO:0000256" key="1">
    <source>
        <dbReference type="SAM" id="MobiDB-lite"/>
    </source>
</evidence>
<dbReference type="EMBL" id="KQ989576">
    <property type="protein sequence ID" value="KZV54189.1"/>
    <property type="molecule type" value="Genomic_DNA"/>
</dbReference>